<dbReference type="Gene3D" id="3.30.420.480">
    <property type="entry name" value="Domain of unknown function (DUF4445)"/>
    <property type="match status" value="1"/>
</dbReference>
<dbReference type="PANTHER" id="PTHR42895:SF1">
    <property type="entry name" value="IRON-SULFUR CLUSTER PROTEIN"/>
    <property type="match status" value="1"/>
</dbReference>
<feature type="domain" description="RACo C-terminal" evidence="1">
    <location>
        <begin position="81"/>
        <end position="340"/>
    </location>
</feature>
<protein>
    <recommendedName>
        <fullName evidence="4">RACo C-terminal domain-containing protein</fullName>
    </recommendedName>
</protein>
<sequence>EMTAVGNTIMHHLFLGIFPLYVGRSPYPPVVRDSVIVNAENLGLKIHPNAKFIFLPTIAGFVGADTVGVIFATELYKSEDICLAIDIGTNTEVVLGNKYKMLAISCASGPAFEGAHIKFGMRAASGAIEKIKIDPKTLDVEYETIDNEPPIGICGSGMIDLTAEMVKTGIIDVGGIINRTLHNPRIRKNEESIMEFVVVPSDETGNKREITFSQKDISQIILAKAAMHTGVKLLLKNYNIKKEDIHKVYLAGAFGSHINKESARMIGIFPEIDLEKVVVVGNAAGTGARMCLVSEEAKRIVKEISKNIGYLELGIDPDFQKTFLNSHIIPYADLDEFPKTSKILKQYGNYPTTPPPKF</sequence>
<evidence type="ECO:0000259" key="2">
    <source>
        <dbReference type="Pfam" id="PF17651"/>
    </source>
</evidence>
<evidence type="ECO:0000259" key="1">
    <source>
        <dbReference type="Pfam" id="PF14574"/>
    </source>
</evidence>
<feature type="non-terminal residue" evidence="3">
    <location>
        <position position="1"/>
    </location>
</feature>
<dbReference type="AlphaFoldDB" id="X1RV53"/>
<dbReference type="InterPro" id="IPR027980">
    <property type="entry name" value="RACo_C"/>
</dbReference>
<gene>
    <name evidence="3" type="ORF">S12H4_02550</name>
</gene>
<dbReference type="Pfam" id="PF17651">
    <property type="entry name" value="Raco_middle"/>
    <property type="match status" value="1"/>
</dbReference>
<organism evidence="3">
    <name type="scientific">marine sediment metagenome</name>
    <dbReference type="NCBI Taxonomy" id="412755"/>
    <lineage>
        <taxon>unclassified sequences</taxon>
        <taxon>metagenomes</taxon>
        <taxon>ecological metagenomes</taxon>
    </lineage>
</organism>
<dbReference type="Pfam" id="PF14574">
    <property type="entry name" value="RACo_C_ter"/>
    <property type="match status" value="1"/>
</dbReference>
<comment type="caution">
    <text evidence="3">The sequence shown here is derived from an EMBL/GenBank/DDBJ whole genome shotgun (WGS) entry which is preliminary data.</text>
</comment>
<dbReference type="EMBL" id="BARW01000634">
    <property type="protein sequence ID" value="GAI67070.1"/>
    <property type="molecule type" value="Genomic_DNA"/>
</dbReference>
<reference evidence="3" key="1">
    <citation type="journal article" date="2014" name="Front. Microbiol.">
        <title>High frequency of phylogenetically diverse reductive dehalogenase-homologous genes in deep subseafloor sedimentary metagenomes.</title>
        <authorList>
            <person name="Kawai M."/>
            <person name="Futagami T."/>
            <person name="Toyoda A."/>
            <person name="Takaki Y."/>
            <person name="Nishi S."/>
            <person name="Hori S."/>
            <person name="Arai W."/>
            <person name="Tsubouchi T."/>
            <person name="Morono Y."/>
            <person name="Uchiyama I."/>
            <person name="Ito T."/>
            <person name="Fujiyama A."/>
            <person name="Inagaki F."/>
            <person name="Takami H."/>
        </authorList>
    </citation>
    <scope>NUCLEOTIDE SEQUENCE</scope>
    <source>
        <strain evidence="3">Expedition CK06-06</strain>
    </source>
</reference>
<dbReference type="InterPro" id="IPR052911">
    <property type="entry name" value="Corrinoid_activation_enz"/>
</dbReference>
<evidence type="ECO:0000313" key="3">
    <source>
        <dbReference type="EMBL" id="GAI67070.1"/>
    </source>
</evidence>
<accession>X1RV53</accession>
<dbReference type="InterPro" id="IPR042259">
    <property type="entry name" value="Raco-like_middle_sf"/>
</dbReference>
<name>X1RV53_9ZZZZ</name>
<proteinExistence type="predicted"/>
<evidence type="ECO:0008006" key="4">
    <source>
        <dbReference type="Google" id="ProtNLM"/>
    </source>
</evidence>
<dbReference type="PANTHER" id="PTHR42895">
    <property type="entry name" value="IRON-SULFUR CLUSTER-BINDING PROTEIN-RELATED"/>
    <property type="match status" value="1"/>
</dbReference>
<dbReference type="InterPro" id="IPR041414">
    <property type="entry name" value="Raco-like_middle"/>
</dbReference>
<feature type="domain" description="RACo-like middle region" evidence="2">
    <location>
        <begin position="1"/>
        <end position="77"/>
    </location>
</feature>